<dbReference type="FunFam" id="3.30.40.10:FF:000002">
    <property type="entry name" value="Histone-lysine N-methyltransferase"/>
    <property type="match status" value="1"/>
</dbReference>
<feature type="region of interest" description="Disordered" evidence="16">
    <location>
        <begin position="1007"/>
        <end position="1079"/>
    </location>
</feature>
<dbReference type="Gene3D" id="1.10.30.10">
    <property type="entry name" value="High mobility group box domain"/>
    <property type="match status" value="1"/>
</dbReference>
<feature type="domain" description="PHD-type" evidence="17">
    <location>
        <begin position="506"/>
        <end position="556"/>
    </location>
</feature>
<comment type="subcellular location">
    <subcellularLocation>
        <location evidence="1">Nucleus</location>
    </subcellularLocation>
</comment>
<keyword evidence="8 14" id="KW-0863">Zinc-finger</keyword>
<keyword evidence="22" id="KW-1185">Reference proteome</keyword>
<evidence type="ECO:0000256" key="8">
    <source>
        <dbReference type="ARBA" id="ARBA00022771"/>
    </source>
</evidence>
<dbReference type="Pfam" id="PF00856">
    <property type="entry name" value="SET"/>
    <property type="match status" value="1"/>
</dbReference>
<dbReference type="GO" id="GO:0005700">
    <property type="term" value="C:polytene chromosome"/>
    <property type="evidence" value="ECO:0007669"/>
    <property type="project" value="UniProtKB-ARBA"/>
</dbReference>
<dbReference type="Pfam" id="PF00628">
    <property type="entry name" value="PHD"/>
    <property type="match status" value="1"/>
</dbReference>
<evidence type="ECO:0000256" key="6">
    <source>
        <dbReference type="ARBA" id="ARBA00022723"/>
    </source>
</evidence>
<dbReference type="InterPro" id="IPR001965">
    <property type="entry name" value="Znf_PHD"/>
</dbReference>
<keyword evidence="10" id="KW-0156">Chromatin regulator</keyword>
<dbReference type="HOGENOM" id="CLU_001171_0_0_1"/>
<dbReference type="InterPro" id="IPR034732">
    <property type="entry name" value="EPHD"/>
</dbReference>
<dbReference type="InterPro" id="IPR003616">
    <property type="entry name" value="Post-SET_dom"/>
</dbReference>
<feature type="region of interest" description="Disordered" evidence="16">
    <location>
        <begin position="690"/>
        <end position="725"/>
    </location>
</feature>
<dbReference type="SMART" id="SM00317">
    <property type="entry name" value="SET"/>
    <property type="match status" value="1"/>
</dbReference>
<keyword evidence="15" id="KW-0175">Coiled coil</keyword>
<dbReference type="FunCoup" id="E3LYK4">
    <property type="interactions" value="1449"/>
</dbReference>
<keyword evidence="6" id="KW-0479">Metal-binding</keyword>
<dbReference type="SUPFAM" id="SSF82199">
    <property type="entry name" value="SET domain"/>
    <property type="match status" value="1"/>
</dbReference>
<dbReference type="InterPro" id="IPR036910">
    <property type="entry name" value="HMG_box_dom_sf"/>
</dbReference>
<evidence type="ECO:0000256" key="9">
    <source>
        <dbReference type="ARBA" id="ARBA00022833"/>
    </source>
</evidence>
<dbReference type="GO" id="GO:0032259">
    <property type="term" value="P:methylation"/>
    <property type="evidence" value="ECO:0007669"/>
    <property type="project" value="UniProtKB-KW"/>
</dbReference>
<evidence type="ECO:0000256" key="4">
    <source>
        <dbReference type="ARBA" id="ARBA00022679"/>
    </source>
</evidence>
<feature type="compositionally biased region" description="Low complexity" evidence="16">
    <location>
        <begin position="898"/>
        <end position="910"/>
    </location>
</feature>
<keyword evidence="3" id="KW-0489">Methyltransferase</keyword>
<dbReference type="FunFam" id="2.170.270.10:FF:000076">
    <property type="entry name" value="Histone-lysine N-methyltransferase"/>
    <property type="match status" value="1"/>
</dbReference>
<keyword evidence="4" id="KW-0808">Transferase</keyword>
<feature type="domain" description="Post-SET" evidence="19">
    <location>
        <begin position="2493"/>
        <end position="2509"/>
    </location>
</feature>
<accession>E3LYK4</accession>
<feature type="region of interest" description="Disordered" evidence="16">
    <location>
        <begin position="865"/>
        <end position="914"/>
    </location>
</feature>
<sequence length="2509" mass="281248">MICIECGGAAVNNTELCQSCMEMNSTGTMSLDMARQCDISMSCGSCQRMVTADSRQCSSCQKSFHLSCDSSEVSHLNGFICSLCRRRKQILSEDVMLSASVVSSRSQNAPLSPFSDPSVQQMSLHMSSGTMSSSFPNPDFGGDIYSQMTVSSSMNQHQHHVQQMLTTQSQLMDDISDGGATNDSDRNSSPFYQETSDYDEDFVLTSTRGRGRGSGKKKPGRGQSTGSRRQTNPGPTGFFSATQFQAMGDFSQPTPTRGKRGKRGNGITTPRSSGKGPGRGRGRGRGSAAQIASQLQQVQYGNPAPMGMPMYHPGNPQLMHMNSVGFQMMPQNSIGLSSTIQSTQIPPSVPLPSSIMNNAVPIALPPPVQTPLPEQSPTIVPNFQETNKIDTIREVDESILEDENSRQSGTSRSDEVEYTRISIVCRSNDEFMGKAPLCLVCGSIGKGVEASMVACSNCAQTYHTYCISLHDKVGSQMIIKMLSTIIFQKFQLNSAVITRGWRCLDCTFCEGCGAGGDEEKLLLCEECDVSYHMYCIKPPLEAIPKGPWRCQWCSRCRRCNHKSTSGNDLTSKGLCHSCQSLQSCSRCNRGYQLNEKIIKCSQCSKWHHGFCEGLHTDEQLEQAALNRMRCTSCRPNRAQINGFSEADTVWCDNVALDRNAHEILKSKYTPSALKSQMQEYRESFDHYEEDFTPQDDAPEPGSSLSISGQRGRGRGNPSGRRGMNRIGIGGFYAKLPRHRIQALTEEAAAEEDDTKKAKRPRKPRRSQLEDAYPPQIQEAFFGIKAVEGKSLVEYNIEEPMLAEFNGRYVRERPLKSHALCKDAAEMLRNDQTENDILEGIDFGNMDTDINFDEMDLSIFFDEDDEELEDSLQGETHPKRELPEGSYGPTTFNLDQKPSTSTGGMSSGMLGPQDGNLNGMNPVNFAQHAPGVRTAIARSGSHSDAPDRYQFSARWEEDEPAGLMATTAAVLYANEKHPHLKVQLPIWSDRVKQIQKLWRNLSSDDRQEYVNRARDNRTKSGSKPRPRRTNVQSTNSVDSPTVQSPAPHQFGFKVPTNPGEPSSSSAFGSQIEQSQQPKQVRVTNHLSAVFYNTWQEMRRVKLDRERLLASLEEQLNKARKQKKNLAAKKRQMVRTQQAAPDYDGRQIDLNDNDQKVLAQLTEQIKSTQGEMENMKKDVKSQDTALHQFELHNKILRNESEVTPLQKEQTHLRELQFAAHAEQMLAQPPPLGLGMNPSQGHPQPGTQAPINLPLLQQQQQRMLHLQGVPMMRPGPGQFIIRQQPGAPPMTMQQHQQQQQEMHRRMVIIRFPHFETNKKLQVQMRHPALIMGGVRFDEITDPVMKEAYQCLDAILADVHQHIESQKEVHHPMHGGPPAHIMQRMMHHQGAPIPRLIMPGQIPQGQIPPQHHPGVQLVQQHPPMTPQSAQPLNIAEDGPKPKKKRNNQKKATSSYPAGGEYESWLETMRTRFRLCGDIPKKQREPRLNRAGCEFVKYGLTEMAVVGERKPLLGEFGAMHVKRGTRIFGNEERAQKALIFNDVNMYQVEPPIRLVALYNNTMPTSEDDVIQDEMDENTCLNPNAALCKLFNKKHTVRDHIRCCVRYMDEGKAPIQPESSMFNEIIDRDEEVTVELVFNTSDIGEESSVEDKKDLVFKLNEKLKDLLALKEEVPWKMEDTPPESPICFSPEPEGISEGIRQTTSTSRAPSASVEKEIKKEEDEDASAAPVFREVKNEVVDSTQQYQCKQCNVSSDGVPALRVTMAKLGVLSQEATLEEKDEMVSFCSRKCYFELMSLSRSALTHEELTAAEQVVSEEIYNKLKQIYSDNIVKAVNQGKKPPAAAFSASSLIGSTEHLVSPRDTRYMMDEGKKDNIIIVPVSSLIGAVDAPKEAPPQRTAAGEDWKAYTQDIHESFINIQQQHVQCILSPKIGVPHPPYELDKRICVFCGGVGDGETFRCGRLISLTEYYWVHVNCALWSAEVFEHPSGWLTNVDRAVVRAAQTACDHCKQPGASVKCHKMNCGANYHVLCAMQHNGFFIKDRTFICKLHEKVTNVVLRLDALRKIYIKRDENSLLMRLFDLSDGPNLCLRIGAFAFHKLGSINPSQLKKFHNKDYIFPSKYRATRLFWSPKNARERMMFECRIEEKNDLPFFVVQSLEDSSICHRGFSATKAWQPIFERVNQLRDQQQGEVLKFFGTQVCGETLFGLNENAITKITESLPGFDTIFTYQHRHQNSPVLELPLVENQMGCARAEPRNRTIGQHFRTKPQPMGGTSHNHHGILGVISAQSTLATVATSAQLDTLASRQAATSVTSANSGRTRGVRSYYTEEAAARARAFGIPPEIASLSLRMETNQNNQAGFSAYQKMRREWKDRVYLARSRIAGLGLYAKNDISMGEFIIEYKGEIIRAEVCEVREIRYTAQNRGVYMFRIDEEWVIDATMAGGPARYINHSCDPNCSTQILDAGSSGREKKIIITANRPISSNEELTYDYQFELEGTTDKIPCLCGAPNCVKWMN</sequence>
<dbReference type="SUPFAM" id="SSF57903">
    <property type="entry name" value="FYVE/PHD zinc finger"/>
    <property type="match status" value="4"/>
</dbReference>
<feature type="compositionally biased region" description="Polar residues" evidence="16">
    <location>
        <begin position="1058"/>
        <end position="1079"/>
    </location>
</feature>
<dbReference type="GO" id="GO:0012501">
    <property type="term" value="P:programmed cell death"/>
    <property type="evidence" value="ECO:0007669"/>
    <property type="project" value="EnsemblMetazoa"/>
</dbReference>
<dbReference type="CDD" id="cd15489">
    <property type="entry name" value="PHD_SF"/>
    <property type="match status" value="1"/>
</dbReference>
<dbReference type="PROSITE" id="PS51543">
    <property type="entry name" value="FYRC"/>
    <property type="match status" value="1"/>
</dbReference>
<evidence type="ECO:0000256" key="2">
    <source>
        <dbReference type="ARBA" id="ARBA00022553"/>
    </source>
</evidence>
<dbReference type="PANTHER" id="PTHR45888">
    <property type="entry name" value="HL01030P-RELATED"/>
    <property type="match status" value="1"/>
</dbReference>
<dbReference type="Pfam" id="PF13771">
    <property type="entry name" value="zf-HC5HC2H"/>
    <property type="match status" value="1"/>
</dbReference>
<evidence type="ECO:0000256" key="12">
    <source>
        <dbReference type="ARBA" id="ARBA00023163"/>
    </source>
</evidence>
<dbReference type="PROSITE" id="PS51805">
    <property type="entry name" value="EPHD"/>
    <property type="match status" value="1"/>
</dbReference>
<keyword evidence="12" id="KW-0804">Transcription</keyword>
<dbReference type="PROSITE" id="PS51542">
    <property type="entry name" value="FYRN"/>
    <property type="match status" value="1"/>
</dbReference>
<protein>
    <submittedName>
        <fullName evidence="21">CRE-SET-16 protein</fullName>
    </submittedName>
</protein>
<dbReference type="STRING" id="31234.E3LYK4"/>
<dbReference type="GO" id="GO:0044666">
    <property type="term" value="C:MLL3/4 complex"/>
    <property type="evidence" value="ECO:0007669"/>
    <property type="project" value="EnsemblMetazoa"/>
</dbReference>
<feature type="coiled-coil region" evidence="15">
    <location>
        <begin position="1096"/>
        <end position="1176"/>
    </location>
</feature>
<dbReference type="GO" id="GO:0008270">
    <property type="term" value="F:zinc ion binding"/>
    <property type="evidence" value="ECO:0007669"/>
    <property type="project" value="UniProtKB-KW"/>
</dbReference>
<dbReference type="SUPFAM" id="SSF47095">
    <property type="entry name" value="HMG-box"/>
    <property type="match status" value="1"/>
</dbReference>
<dbReference type="SMART" id="SM00249">
    <property type="entry name" value="PHD"/>
    <property type="match status" value="5"/>
</dbReference>
<evidence type="ECO:0000256" key="14">
    <source>
        <dbReference type="PROSITE-ProRule" id="PRU00146"/>
    </source>
</evidence>
<evidence type="ECO:0000256" key="1">
    <source>
        <dbReference type="ARBA" id="ARBA00004123"/>
    </source>
</evidence>
<evidence type="ECO:0000259" key="19">
    <source>
        <dbReference type="PROSITE" id="PS50868"/>
    </source>
</evidence>
<evidence type="ECO:0000259" key="20">
    <source>
        <dbReference type="PROSITE" id="PS51805"/>
    </source>
</evidence>
<organism evidence="22">
    <name type="scientific">Caenorhabditis remanei</name>
    <name type="common">Caenorhabditis vulgaris</name>
    <dbReference type="NCBI Taxonomy" id="31234"/>
    <lineage>
        <taxon>Eukaryota</taxon>
        <taxon>Metazoa</taxon>
        <taxon>Ecdysozoa</taxon>
        <taxon>Nematoda</taxon>
        <taxon>Chromadorea</taxon>
        <taxon>Rhabditida</taxon>
        <taxon>Rhabditina</taxon>
        <taxon>Rhabditomorpha</taxon>
        <taxon>Rhabditoidea</taxon>
        <taxon>Rhabditidae</taxon>
        <taxon>Peloderinae</taxon>
        <taxon>Caenorhabditis</taxon>
    </lineage>
</organism>
<evidence type="ECO:0000259" key="18">
    <source>
        <dbReference type="PROSITE" id="PS50280"/>
    </source>
</evidence>
<evidence type="ECO:0000313" key="21">
    <source>
        <dbReference type="EMBL" id="EFO86569.1"/>
    </source>
</evidence>
<dbReference type="Gene3D" id="2.170.270.10">
    <property type="entry name" value="SET domain"/>
    <property type="match status" value="1"/>
</dbReference>
<dbReference type="InterPro" id="IPR003889">
    <property type="entry name" value="FYrich_C"/>
</dbReference>
<evidence type="ECO:0000313" key="22">
    <source>
        <dbReference type="Proteomes" id="UP000008281"/>
    </source>
</evidence>
<keyword evidence="5" id="KW-0949">S-adenosyl-L-methionine</keyword>
<dbReference type="SMART" id="SM00541">
    <property type="entry name" value="FYRN"/>
    <property type="match status" value="1"/>
</dbReference>
<feature type="region of interest" description="Disordered" evidence="16">
    <location>
        <begin position="173"/>
        <end position="290"/>
    </location>
</feature>
<dbReference type="InterPro" id="IPR019787">
    <property type="entry name" value="Znf_PHD-finger"/>
</dbReference>
<dbReference type="OrthoDB" id="308383at2759"/>
<gene>
    <name evidence="21" type="primary">Cre-set-16</name>
    <name evidence="21" type="ORF">CRE_04664</name>
</gene>
<dbReference type="CDD" id="cd15514">
    <property type="entry name" value="PHD6_KMT2C_like"/>
    <property type="match status" value="1"/>
</dbReference>
<feature type="compositionally biased region" description="Basic and acidic residues" evidence="16">
    <location>
        <begin position="1007"/>
        <end position="1017"/>
    </location>
</feature>
<feature type="domain" description="SET" evidence="18">
    <location>
        <begin position="2366"/>
        <end position="2485"/>
    </location>
</feature>
<feature type="compositionally biased region" description="Basic residues" evidence="16">
    <location>
        <begin position="756"/>
        <end position="765"/>
    </location>
</feature>
<dbReference type="SMART" id="SM00542">
    <property type="entry name" value="FYRC"/>
    <property type="match status" value="1"/>
</dbReference>
<feature type="compositionally biased region" description="Basic residues" evidence="16">
    <location>
        <begin position="209"/>
        <end position="220"/>
    </location>
</feature>
<feature type="region of interest" description="Disordered" evidence="16">
    <location>
        <begin position="1401"/>
        <end position="1454"/>
    </location>
</feature>
<dbReference type="InterPro" id="IPR013083">
    <property type="entry name" value="Znf_RING/FYVE/PHD"/>
</dbReference>
<feature type="region of interest" description="Disordered" evidence="16">
    <location>
        <begin position="745"/>
        <end position="772"/>
    </location>
</feature>
<dbReference type="EMBL" id="DS268419">
    <property type="protein sequence ID" value="EFO86569.1"/>
    <property type="molecule type" value="Genomic_DNA"/>
</dbReference>
<keyword evidence="9" id="KW-0862">Zinc</keyword>
<feature type="compositionally biased region" description="Polar residues" evidence="16">
    <location>
        <begin position="1693"/>
        <end position="1703"/>
    </location>
</feature>
<dbReference type="InterPro" id="IPR011011">
    <property type="entry name" value="Znf_FYVE_PHD"/>
</dbReference>
<dbReference type="GO" id="GO:0040028">
    <property type="term" value="P:regulation of vulval development"/>
    <property type="evidence" value="ECO:0007669"/>
    <property type="project" value="EnsemblMetazoa"/>
</dbReference>
<feature type="compositionally biased region" description="Polar residues" evidence="16">
    <location>
        <begin position="179"/>
        <end position="195"/>
    </location>
</feature>
<evidence type="ECO:0000256" key="15">
    <source>
        <dbReference type="SAM" id="Coils"/>
    </source>
</evidence>
<dbReference type="OMA" id="AHGQRIE"/>
<dbReference type="Pfam" id="PF05965">
    <property type="entry name" value="FYRC"/>
    <property type="match status" value="1"/>
</dbReference>
<dbReference type="CDD" id="cd15513">
    <property type="entry name" value="PHD5_KMT2C_like"/>
    <property type="match status" value="1"/>
</dbReference>
<dbReference type="PROSITE" id="PS50868">
    <property type="entry name" value="POST_SET"/>
    <property type="match status" value="1"/>
</dbReference>
<reference evidence="21" key="1">
    <citation type="submission" date="2007-07" db="EMBL/GenBank/DDBJ databases">
        <title>PCAP assembly of the Caenorhabditis remanei genome.</title>
        <authorList>
            <consortium name="The Caenorhabditis remanei Sequencing Consortium"/>
            <person name="Wilson R.K."/>
        </authorList>
    </citation>
    <scope>NUCLEOTIDE SEQUENCE [LARGE SCALE GENOMIC DNA]</scope>
    <source>
        <strain evidence="21">PB4641</strain>
    </source>
</reference>
<proteinExistence type="predicted"/>
<dbReference type="PROSITE" id="PS50016">
    <property type="entry name" value="ZF_PHD_2"/>
    <property type="match status" value="2"/>
</dbReference>
<feature type="compositionally biased region" description="Polar residues" evidence="16">
    <location>
        <begin position="224"/>
        <end position="255"/>
    </location>
</feature>
<dbReference type="GO" id="GO:0003713">
    <property type="term" value="F:transcription coactivator activity"/>
    <property type="evidence" value="ECO:0007669"/>
    <property type="project" value="TreeGrafter"/>
</dbReference>
<evidence type="ECO:0000256" key="5">
    <source>
        <dbReference type="ARBA" id="ARBA00022691"/>
    </source>
</evidence>
<evidence type="ECO:0000256" key="7">
    <source>
        <dbReference type="ARBA" id="ARBA00022737"/>
    </source>
</evidence>
<dbReference type="Proteomes" id="UP000008281">
    <property type="component" value="Unassembled WGS sequence"/>
</dbReference>
<dbReference type="eggNOG" id="KOG4443">
    <property type="taxonomic scope" value="Eukaryota"/>
</dbReference>
<evidence type="ECO:0000256" key="3">
    <source>
        <dbReference type="ARBA" id="ARBA00022603"/>
    </source>
</evidence>
<keyword evidence="7" id="KW-0677">Repeat</keyword>
<evidence type="ECO:0000256" key="16">
    <source>
        <dbReference type="SAM" id="MobiDB-lite"/>
    </source>
</evidence>
<dbReference type="PANTHER" id="PTHR45888:SF6">
    <property type="entry name" value="HL01030P-RELATED"/>
    <property type="match status" value="1"/>
</dbReference>
<dbReference type="InterPro" id="IPR046341">
    <property type="entry name" value="SET_dom_sf"/>
</dbReference>
<feature type="domain" description="PHD-type" evidence="20">
    <location>
        <begin position="1936"/>
        <end position="2044"/>
    </location>
</feature>
<name>E3LYK4_CAERE</name>
<feature type="domain" description="PHD-type" evidence="17">
    <location>
        <begin position="435"/>
        <end position="509"/>
    </location>
</feature>
<dbReference type="Gene3D" id="3.30.40.10">
    <property type="entry name" value="Zinc/RING finger domain, C3HC4 (zinc finger)"/>
    <property type="match status" value="4"/>
</dbReference>
<keyword evidence="2" id="KW-0597">Phosphoprotein</keyword>
<feature type="compositionally biased region" description="Polar residues" evidence="16">
    <location>
        <begin position="887"/>
        <end position="897"/>
    </location>
</feature>
<feature type="region of interest" description="Disordered" evidence="16">
    <location>
        <begin position="1693"/>
        <end position="1720"/>
    </location>
</feature>
<dbReference type="InParanoid" id="E3LYK4"/>
<evidence type="ECO:0000259" key="17">
    <source>
        <dbReference type="PROSITE" id="PS50016"/>
    </source>
</evidence>
<dbReference type="GO" id="GO:0042800">
    <property type="term" value="F:histone H3K4 methyltransferase activity"/>
    <property type="evidence" value="ECO:0007669"/>
    <property type="project" value="EnsemblMetazoa"/>
</dbReference>
<dbReference type="InterPro" id="IPR003888">
    <property type="entry name" value="FYrich_N"/>
</dbReference>
<keyword evidence="13" id="KW-0539">Nucleus</keyword>
<dbReference type="GO" id="GO:0045944">
    <property type="term" value="P:positive regulation of transcription by RNA polymerase II"/>
    <property type="evidence" value="ECO:0007669"/>
    <property type="project" value="TreeGrafter"/>
</dbReference>
<evidence type="ECO:0000256" key="10">
    <source>
        <dbReference type="ARBA" id="ARBA00022853"/>
    </source>
</evidence>
<dbReference type="SMART" id="SM00508">
    <property type="entry name" value="PostSET"/>
    <property type="match status" value="1"/>
</dbReference>
<dbReference type="Gene3D" id="3.30.160.360">
    <property type="match status" value="1"/>
</dbReference>
<dbReference type="CDD" id="cd19171">
    <property type="entry name" value="SET_KMT2C_2D"/>
    <property type="match status" value="1"/>
</dbReference>
<evidence type="ECO:0000256" key="11">
    <source>
        <dbReference type="ARBA" id="ARBA00023015"/>
    </source>
</evidence>
<dbReference type="PROSITE" id="PS50280">
    <property type="entry name" value="SET"/>
    <property type="match status" value="1"/>
</dbReference>
<feature type="compositionally biased region" description="Polar residues" evidence="16">
    <location>
        <begin position="1028"/>
        <end position="1045"/>
    </location>
</feature>
<evidence type="ECO:0000256" key="13">
    <source>
        <dbReference type="ARBA" id="ARBA00023242"/>
    </source>
</evidence>
<dbReference type="Pfam" id="PF05964">
    <property type="entry name" value="FYRN"/>
    <property type="match status" value="1"/>
</dbReference>
<keyword evidence="11" id="KW-0805">Transcription regulation</keyword>
<feature type="compositionally biased region" description="Low complexity" evidence="16">
    <location>
        <begin position="715"/>
        <end position="725"/>
    </location>
</feature>
<dbReference type="InterPro" id="IPR001214">
    <property type="entry name" value="SET_dom"/>
</dbReference>
<feature type="compositionally biased region" description="Low complexity" evidence="16">
    <location>
        <begin position="1401"/>
        <end position="1410"/>
    </location>
</feature>